<dbReference type="AlphaFoldDB" id="X0TW22"/>
<gene>
    <name evidence="1" type="ORF">S01H1_03814</name>
</gene>
<sequence length="80" mass="9133">MKIILLGTTGYHPNDRRHTPCMVLPECGVLLDAGTAMFRAGRYLETPDVDIFLTHAHIDHVIGLTYLFDIVRDYPLDHIR</sequence>
<comment type="caution">
    <text evidence="1">The sequence shown here is derived from an EMBL/GenBank/DDBJ whole genome shotgun (WGS) entry which is preliminary data.</text>
</comment>
<organism evidence="1">
    <name type="scientific">marine sediment metagenome</name>
    <dbReference type="NCBI Taxonomy" id="412755"/>
    <lineage>
        <taxon>unclassified sequences</taxon>
        <taxon>metagenomes</taxon>
        <taxon>ecological metagenomes</taxon>
    </lineage>
</organism>
<dbReference type="InterPro" id="IPR036866">
    <property type="entry name" value="RibonucZ/Hydroxyglut_hydro"/>
</dbReference>
<name>X0TW22_9ZZZZ</name>
<evidence type="ECO:0008006" key="2">
    <source>
        <dbReference type="Google" id="ProtNLM"/>
    </source>
</evidence>
<dbReference type="EMBL" id="BARS01002047">
    <property type="protein sequence ID" value="GAF80320.1"/>
    <property type="molecule type" value="Genomic_DNA"/>
</dbReference>
<accession>X0TW22</accession>
<protein>
    <recommendedName>
        <fullName evidence="2">Metallo-beta-lactamase domain-containing protein</fullName>
    </recommendedName>
</protein>
<reference evidence="1" key="1">
    <citation type="journal article" date="2014" name="Front. Microbiol.">
        <title>High frequency of phylogenetically diverse reductive dehalogenase-homologous genes in deep subseafloor sedimentary metagenomes.</title>
        <authorList>
            <person name="Kawai M."/>
            <person name="Futagami T."/>
            <person name="Toyoda A."/>
            <person name="Takaki Y."/>
            <person name="Nishi S."/>
            <person name="Hori S."/>
            <person name="Arai W."/>
            <person name="Tsubouchi T."/>
            <person name="Morono Y."/>
            <person name="Uchiyama I."/>
            <person name="Ito T."/>
            <person name="Fujiyama A."/>
            <person name="Inagaki F."/>
            <person name="Takami H."/>
        </authorList>
    </citation>
    <scope>NUCLEOTIDE SEQUENCE</scope>
    <source>
        <strain evidence="1">Expedition CK06-06</strain>
    </source>
</reference>
<proteinExistence type="predicted"/>
<feature type="non-terminal residue" evidence="1">
    <location>
        <position position="80"/>
    </location>
</feature>
<evidence type="ECO:0000313" key="1">
    <source>
        <dbReference type="EMBL" id="GAF80320.1"/>
    </source>
</evidence>
<dbReference type="SUPFAM" id="SSF56281">
    <property type="entry name" value="Metallo-hydrolase/oxidoreductase"/>
    <property type="match status" value="1"/>
</dbReference>
<dbReference type="Gene3D" id="3.60.15.10">
    <property type="entry name" value="Ribonuclease Z/Hydroxyacylglutathione hydrolase-like"/>
    <property type="match status" value="1"/>
</dbReference>